<sequence length="2206" mass="248897">MADEETKLSTSAEEKPEVMDPAAEPQSAEVAPPLGEAPDVDAEKPAETDKLSTPTNNQVKIDESVLNIDQSDEPGNEATVPTNEEQVGVNEATNQIEELEEDGSGEQVTEQEDTETAQGVDPEEPQTTDENEAKLDETANQLLEPEQLTNENEDLMADDVEQSSEQEDKNPDLSQTIEISQEDVEKSQSFEADDTGDDVANDDVGQQQLINIIEEAVETESVDATVAPPMIDGQEEATAEVADQQAAEEPQQEQTAAEGDQEQSAAAEGEGEATPAPAAESNQEQTAEEAGDQPAAVVQQEESAPAPAEGQDHAEAEVKTEEGEGQIEEQKATEEEKVPEAALGETDFGDTASKGEQKEGEEGAVPQQQKEDGEEEEKKTDGKEGDEDQQKKDQVDGDKKDETEGQKEVEEGREEGDETEKGEEKKKKKDEEEETIPEDFYYNFEEHASKAVVAQDSGLPLDMLAMQHSYGYDCKKRNNLHLLDDSTVVFAAGNLLQILNLKTRSQTYLRSTSGCGIGAICVHPSRKYFAVGEKGEAPNINIFEFPSLKLYRIMRGGTEQSYTSLTFSPDGELLASQGGEPDFMLTVWNWRQEKTTLRTKSFSQDVYRVSFAPELEGQLTTAGSGHIRFWKMADTFTGLKLQGELGRFGRTEISDIEGYVELPDGKVLSGAEWGNLLLWDGGLIKVEITTKSKKNCHNGPIMQILLDEGELMTVGSDGFIRVWDFEAIDTADSTDETGLFHMDPMNELQVGAETGDEVHLYTIVKSVDEENEPTIWYAQDANGGIWRLDLSFSHTSQAPEKLFTFHAGSISGCVSSPLTHLAVSAGLDKTVRAFDYIQMKQLAEVKFSAGGTCIEWVPLTVDTKGSSVVVGFQDGVVRSLTVTKLEGDHSRRHEKQEAEIVLKQAFKPHNGPVTAMAFDGKGEVLATGSSDGTVFFLYVSEVYDPIGFIKVPGAVRQLVWTPEKFKRTALMVVCEDGVVVEVDAPEPGNFDTSHTYEISGLSLRSYKFKSIKSHLRHEEELERERIEEEERKKKEEEERRKRIERGLETESEAGDEEVEQKPKTPKPEWHPYIPEEPSPILNASYAEEEGQFWLSMGEFDAGYLYKCKFTPPEEQARMMPDNIDKPLMSVAVHESNDVPIHVIKYSQSGQRVMFGMANGQIRIQQLEEPHDLAQLGPQWTLSVHDNNYGHITALASSFDGSMVLSTGADGNFFQFSFMSQEAMEEKIKENKARLPSAKELQGKVVDDIDDPNAYSIEDAKQKTEHDKRMKEAEQKKRDVRKKINQMRRQFKTILEQNENMPKHLQLSRQEFEMDREIKQELHQQTAEKVDLVRRELAWDSEKLKISLEKLRKRFKDVVECERIVVRAFTTPHEVTSFRASKLSDDFYQLKADFERRKTKLPTKDDFSRDPTKDLGAGQRKLLEGGGLADDGLEGGAGSKVTTTLKGSMGERVNNALQKVEEKKKKRAARRALWEELYSRKPDDDYEDPQDVAAIKEAQENMGDYKLKTAADYVVPDHLRMNVDKARGRLLSIKDMIHEYKYDFNVRLLALRDRKIQVIDQIRDIVTKLHNIQTKLQQDKHLPIPPVPELHADEMPERILEYTRETLKQFKVQYDLKQKQAKTGGGSGGGDGGGFGFGFGGGDSGGAPPPAEKQPTALSPPPSKQPSTLDRAKTVDGGEEDHEDEDGEKKEEEKEEEDTMTPLERKIYIIDQIRLEYEQGKLLQDIREVVARFDAELRIIRHDKFRMDIVMKDADLRQVTLFEELVLLKEYEIREDILAEKVANKQQEKLDMQSKMLEVQGKIDSKKKDIEKLQEKEKSLMASFTQSLGENNKFADYLTKVFKKRVKRTKKKMTEEGESDEDSDEDSSDDSDWEESDEESESEVGGFDLDVCPPGCDQKLYDDTCTLREKRLDNEEALAEEKKNQDAQKKELESLQKKAKVIDSQLKTAQNDLEDFQLEKQQKLNELTVVATLKLHQVQHVTNGGLHHDLSPTLVFASGGVVRLQHRIKELEHEKLSQKKQMRESRKKHVQLIKDRRIFEAQISDMEETCSEMMLAKFGCMVDLEKIETVTVNRAIEELKEKLRQTEIDCSMELQSYDEEIMRRKERITNLVRDNTQRLTQLAMMLKEQNQYTDSLDNRQKKVGADFTGQRKTDVREKQRLIQLVQLQAQEIDALKEEIMLLSRKGGHILPPAQPPTFNRHLDSQSR</sequence>
<dbReference type="GO" id="GO:0003341">
    <property type="term" value="P:cilium movement"/>
    <property type="evidence" value="ECO:0007669"/>
    <property type="project" value="UniProtKB-ARBA"/>
</dbReference>
<dbReference type="PANTHER" id="PTHR14885:SF3">
    <property type="entry name" value="CILIA- AND FLAGELLA-ASSOCIATED PROTEIN 44"/>
    <property type="match status" value="1"/>
</dbReference>
<keyword evidence="8" id="KW-0206">Cytoskeleton</keyword>
<dbReference type="PROSITE" id="PS50082">
    <property type="entry name" value="WD_REPEATS_2"/>
    <property type="match status" value="1"/>
</dbReference>
<dbReference type="InterPro" id="IPR036322">
    <property type="entry name" value="WD40_repeat_dom_sf"/>
</dbReference>
<dbReference type="Pfam" id="PF00400">
    <property type="entry name" value="WD40"/>
    <property type="match status" value="2"/>
</dbReference>
<feature type="compositionally biased region" description="Acidic residues" evidence="15">
    <location>
        <begin position="1049"/>
        <end position="1058"/>
    </location>
</feature>
<dbReference type="Pfam" id="PF25828">
    <property type="entry name" value="CC_Cfap43"/>
    <property type="match status" value="1"/>
</dbReference>
<dbReference type="EMBL" id="JAWDGP010003792">
    <property type="protein sequence ID" value="KAK3770717.1"/>
    <property type="molecule type" value="Genomic_DNA"/>
</dbReference>
<evidence type="ECO:0000256" key="7">
    <source>
        <dbReference type="ARBA" id="ARBA00023069"/>
    </source>
</evidence>
<keyword evidence="7" id="KW-0969">Cilium</keyword>
<evidence type="ECO:0000313" key="17">
    <source>
        <dbReference type="EMBL" id="KAK3770717.1"/>
    </source>
</evidence>
<feature type="repeat" description="WD" evidence="13">
    <location>
        <begin position="906"/>
        <end position="934"/>
    </location>
</feature>
<dbReference type="InterPro" id="IPR055439">
    <property type="entry name" value="Beta-prop_EML_1st"/>
</dbReference>
<evidence type="ECO:0000256" key="12">
    <source>
        <dbReference type="ARBA" id="ARBA00074727"/>
    </source>
</evidence>
<comment type="caution">
    <text evidence="17">The sequence shown here is derived from an EMBL/GenBank/DDBJ whole genome shotgun (WGS) entry which is preliminary data.</text>
</comment>
<feature type="compositionally biased region" description="Gly residues" evidence="15">
    <location>
        <begin position="1423"/>
        <end position="1435"/>
    </location>
</feature>
<dbReference type="Pfam" id="PF23409">
    <property type="entry name" value="Beta-prop_EML"/>
    <property type="match status" value="1"/>
</dbReference>
<evidence type="ECO:0000313" key="18">
    <source>
        <dbReference type="Proteomes" id="UP001283361"/>
    </source>
</evidence>
<evidence type="ECO:0000256" key="6">
    <source>
        <dbReference type="ARBA" id="ARBA00023054"/>
    </source>
</evidence>
<feature type="region of interest" description="Disordered" evidence="15">
    <location>
        <begin position="1258"/>
        <end position="1279"/>
    </location>
</feature>
<feature type="coiled-coil region" evidence="14">
    <location>
        <begin position="2068"/>
        <end position="2095"/>
    </location>
</feature>
<feature type="compositionally biased region" description="Basic and acidic residues" evidence="15">
    <location>
        <begin position="41"/>
        <end position="50"/>
    </location>
</feature>
<feature type="compositionally biased region" description="Pro residues" evidence="15">
    <location>
        <begin position="1646"/>
        <end position="1663"/>
    </location>
</feature>
<feature type="coiled-coil region" evidence="14">
    <location>
        <begin position="2157"/>
        <end position="2184"/>
    </location>
</feature>
<keyword evidence="4" id="KW-0677">Repeat</keyword>
<feature type="region of interest" description="Disordered" evidence="15">
    <location>
        <begin position="1019"/>
        <end position="1075"/>
    </location>
</feature>
<evidence type="ECO:0000256" key="9">
    <source>
        <dbReference type="ARBA" id="ARBA00023273"/>
    </source>
</evidence>
<feature type="compositionally biased region" description="Acidic residues" evidence="15">
    <location>
        <begin position="191"/>
        <end position="201"/>
    </location>
</feature>
<feature type="compositionally biased region" description="Gly residues" evidence="15">
    <location>
        <begin position="1622"/>
        <end position="1644"/>
    </location>
</feature>
<dbReference type="Gene3D" id="2.130.10.10">
    <property type="entry name" value="YVTN repeat-like/Quinoprotein amine dehydrogenase"/>
    <property type="match status" value="3"/>
</dbReference>
<gene>
    <name evidence="17" type="ORF">RRG08_037905</name>
</gene>
<feature type="compositionally biased region" description="Acidic residues" evidence="15">
    <location>
        <begin position="1676"/>
        <end position="1685"/>
    </location>
</feature>
<feature type="compositionally biased region" description="Basic and acidic residues" evidence="15">
    <location>
        <begin position="1059"/>
        <end position="1069"/>
    </location>
</feature>
<feature type="compositionally biased region" description="Basic and acidic residues" evidence="15">
    <location>
        <begin position="1400"/>
        <end position="1412"/>
    </location>
</feature>
<evidence type="ECO:0000256" key="10">
    <source>
        <dbReference type="ARBA" id="ARBA00055223"/>
    </source>
</evidence>
<dbReference type="GO" id="GO:0060285">
    <property type="term" value="P:cilium-dependent cell motility"/>
    <property type="evidence" value="ECO:0007669"/>
    <property type="project" value="UniProtKB-ARBA"/>
</dbReference>
<evidence type="ECO:0000259" key="16">
    <source>
        <dbReference type="Pfam" id="PF23409"/>
    </source>
</evidence>
<evidence type="ECO:0000256" key="14">
    <source>
        <dbReference type="SAM" id="Coils"/>
    </source>
</evidence>
<evidence type="ECO:0000256" key="5">
    <source>
        <dbReference type="ARBA" id="ARBA00022846"/>
    </source>
</evidence>
<keyword evidence="2" id="KW-0963">Cytoplasm</keyword>
<evidence type="ECO:0000256" key="8">
    <source>
        <dbReference type="ARBA" id="ARBA00023212"/>
    </source>
</evidence>
<keyword evidence="18" id="KW-1185">Reference proteome</keyword>
<comment type="similarity">
    <text evidence="11">Belongs to the CFAP44 family.</text>
</comment>
<feature type="compositionally biased region" description="Low complexity" evidence="15">
    <location>
        <begin position="239"/>
        <end position="281"/>
    </location>
</feature>
<accession>A0AAE1DHI2</accession>
<comment type="subcellular location">
    <subcellularLocation>
        <location evidence="1">Cytoplasm</location>
        <location evidence="1">Cytoskeleton</location>
        <location evidence="1">Flagellum axoneme</location>
    </subcellularLocation>
</comment>
<evidence type="ECO:0000256" key="2">
    <source>
        <dbReference type="ARBA" id="ARBA00022490"/>
    </source>
</evidence>
<evidence type="ECO:0000256" key="4">
    <source>
        <dbReference type="ARBA" id="ARBA00022737"/>
    </source>
</evidence>
<feature type="compositionally biased region" description="Acidic residues" evidence="15">
    <location>
        <begin position="97"/>
        <end position="130"/>
    </location>
</feature>
<dbReference type="SUPFAM" id="SSF50978">
    <property type="entry name" value="WD40 repeat-like"/>
    <property type="match status" value="2"/>
</dbReference>
<keyword evidence="9" id="KW-0966">Cell projection</keyword>
<evidence type="ECO:0000256" key="11">
    <source>
        <dbReference type="ARBA" id="ARBA00060934"/>
    </source>
</evidence>
<comment type="function">
    <text evidence="10">Flagellar protein involved in sperm flagellum axoneme organization and function.</text>
</comment>
<dbReference type="InterPro" id="IPR019775">
    <property type="entry name" value="WD40_repeat_CS"/>
</dbReference>
<evidence type="ECO:0000256" key="1">
    <source>
        <dbReference type="ARBA" id="ARBA00004611"/>
    </source>
</evidence>
<evidence type="ECO:0000256" key="15">
    <source>
        <dbReference type="SAM" id="MobiDB-lite"/>
    </source>
</evidence>
<dbReference type="SMART" id="SM00320">
    <property type="entry name" value="WD40"/>
    <property type="match status" value="7"/>
</dbReference>
<organism evidence="17 18">
    <name type="scientific">Elysia crispata</name>
    <name type="common">lettuce slug</name>
    <dbReference type="NCBI Taxonomy" id="231223"/>
    <lineage>
        <taxon>Eukaryota</taxon>
        <taxon>Metazoa</taxon>
        <taxon>Spiralia</taxon>
        <taxon>Lophotrochozoa</taxon>
        <taxon>Mollusca</taxon>
        <taxon>Gastropoda</taxon>
        <taxon>Heterobranchia</taxon>
        <taxon>Euthyneura</taxon>
        <taxon>Panpulmonata</taxon>
        <taxon>Sacoglossa</taxon>
        <taxon>Placobranchoidea</taxon>
        <taxon>Plakobranchidae</taxon>
        <taxon>Elysia</taxon>
    </lineage>
</organism>
<keyword evidence="5" id="KW-0282">Flagellum</keyword>
<feature type="compositionally biased region" description="Polar residues" evidence="15">
    <location>
        <begin position="79"/>
        <end position="96"/>
    </location>
</feature>
<evidence type="ECO:0000256" key="13">
    <source>
        <dbReference type="PROSITE-ProRule" id="PRU00221"/>
    </source>
</evidence>
<feature type="compositionally biased region" description="Basic and acidic residues" evidence="15">
    <location>
        <begin position="1019"/>
        <end position="1048"/>
    </location>
</feature>
<feature type="coiled-coil region" evidence="14">
    <location>
        <begin position="1914"/>
        <end position="1965"/>
    </location>
</feature>
<feature type="compositionally biased region" description="Basic and acidic residues" evidence="15">
    <location>
        <begin position="310"/>
        <end position="339"/>
    </location>
</feature>
<feature type="coiled-coil region" evidence="14">
    <location>
        <begin position="1767"/>
        <end position="1822"/>
    </location>
</feature>
<dbReference type="PROSITE" id="PS00678">
    <property type="entry name" value="WD_REPEATS_1"/>
    <property type="match status" value="1"/>
</dbReference>
<protein>
    <recommendedName>
        <fullName evidence="12">Cilia- and flagella-associated protein 44</fullName>
    </recommendedName>
</protein>
<feature type="region of interest" description="Disordered" evidence="15">
    <location>
        <begin position="1"/>
        <end position="434"/>
    </location>
</feature>
<dbReference type="InterPro" id="IPR001680">
    <property type="entry name" value="WD40_rpt"/>
</dbReference>
<keyword evidence="6 14" id="KW-0175">Coiled coil</keyword>
<feature type="domain" description="EML-like first beta-propeller" evidence="16">
    <location>
        <begin position="517"/>
        <end position="726"/>
    </location>
</feature>
<feature type="compositionally biased region" description="Acidic residues" evidence="15">
    <location>
        <begin position="151"/>
        <end position="165"/>
    </location>
</feature>
<dbReference type="InterPro" id="IPR015943">
    <property type="entry name" value="WD40/YVTN_repeat-like_dom_sf"/>
</dbReference>
<feature type="region of interest" description="Disordered" evidence="15">
    <location>
        <begin position="1619"/>
        <end position="1699"/>
    </location>
</feature>
<feature type="region of interest" description="Disordered" evidence="15">
    <location>
        <begin position="2186"/>
        <end position="2206"/>
    </location>
</feature>
<name>A0AAE1DHI2_9GAST</name>
<feature type="region of interest" description="Disordered" evidence="15">
    <location>
        <begin position="1848"/>
        <end position="1890"/>
    </location>
</feature>
<reference evidence="17" key="1">
    <citation type="journal article" date="2023" name="G3 (Bethesda)">
        <title>A reference genome for the long-term kleptoplast-retaining sea slug Elysia crispata morphotype clarki.</title>
        <authorList>
            <person name="Eastman K.E."/>
            <person name="Pendleton A.L."/>
            <person name="Shaikh M.A."/>
            <person name="Suttiyut T."/>
            <person name="Ogas R."/>
            <person name="Tomko P."/>
            <person name="Gavelis G."/>
            <person name="Widhalm J.R."/>
            <person name="Wisecaver J.H."/>
        </authorList>
    </citation>
    <scope>NUCLEOTIDE SEQUENCE</scope>
    <source>
        <strain evidence="17">ECLA1</strain>
    </source>
</reference>
<feature type="coiled-coil region" evidence="14">
    <location>
        <begin position="2000"/>
        <end position="2027"/>
    </location>
</feature>
<feature type="compositionally biased region" description="Acidic residues" evidence="15">
    <location>
        <begin position="411"/>
        <end position="421"/>
    </location>
</feature>
<feature type="compositionally biased region" description="Acidic residues" evidence="15">
    <location>
        <begin position="1855"/>
        <end position="1881"/>
    </location>
</feature>
<dbReference type="Proteomes" id="UP001283361">
    <property type="component" value="Unassembled WGS sequence"/>
</dbReference>
<proteinExistence type="inferred from homology"/>
<feature type="compositionally biased region" description="Basic and acidic residues" evidence="15">
    <location>
        <begin position="1258"/>
        <end position="1276"/>
    </location>
</feature>
<feature type="compositionally biased region" description="Basic and acidic residues" evidence="15">
    <location>
        <begin position="376"/>
        <end position="410"/>
    </location>
</feature>
<dbReference type="FunFam" id="2.130.10.10:FF:000401">
    <property type="entry name" value="Cilia- and flagella-associated protein 44"/>
    <property type="match status" value="1"/>
</dbReference>
<feature type="compositionally biased region" description="Basic and acidic residues" evidence="15">
    <location>
        <begin position="1"/>
        <end position="18"/>
    </location>
</feature>
<keyword evidence="3 13" id="KW-0853">WD repeat</keyword>
<evidence type="ECO:0000256" key="3">
    <source>
        <dbReference type="ARBA" id="ARBA00022574"/>
    </source>
</evidence>
<feature type="region of interest" description="Disordered" evidence="15">
    <location>
        <begin position="1400"/>
        <end position="1435"/>
    </location>
</feature>
<dbReference type="PANTHER" id="PTHR14885">
    <property type="entry name" value="CILIA- AND FLAGELLA-ASSOCIATED PROTEIN 43-RELATED"/>
    <property type="match status" value="1"/>
</dbReference>